<organism evidence="11 12">
    <name type="scientific">Empedobacter falsenii</name>
    <dbReference type="NCBI Taxonomy" id="343874"/>
    <lineage>
        <taxon>Bacteria</taxon>
        <taxon>Pseudomonadati</taxon>
        <taxon>Bacteroidota</taxon>
        <taxon>Flavobacteriia</taxon>
        <taxon>Flavobacteriales</taxon>
        <taxon>Weeksellaceae</taxon>
        <taxon>Empedobacter</taxon>
    </lineage>
</organism>
<evidence type="ECO:0000259" key="8">
    <source>
        <dbReference type="Pfam" id="PF00728"/>
    </source>
</evidence>
<dbReference type="EC" id="3.2.1.52" evidence="3"/>
<proteinExistence type="inferred from homology"/>
<name>A0A7H9DW39_9FLAO</name>
<evidence type="ECO:0000313" key="11">
    <source>
        <dbReference type="EMBL" id="QLL59423.1"/>
    </source>
</evidence>
<dbReference type="PANTHER" id="PTHR22600:SF57">
    <property type="entry name" value="BETA-N-ACETYLHEXOSAMINIDASE"/>
    <property type="match status" value="1"/>
</dbReference>
<dbReference type="SUPFAM" id="SSF55545">
    <property type="entry name" value="beta-N-acetylhexosaminidase-like domain"/>
    <property type="match status" value="1"/>
</dbReference>
<feature type="signal peptide" evidence="7">
    <location>
        <begin position="1"/>
        <end position="21"/>
    </location>
</feature>
<evidence type="ECO:0000256" key="4">
    <source>
        <dbReference type="ARBA" id="ARBA00022801"/>
    </source>
</evidence>
<evidence type="ECO:0000256" key="1">
    <source>
        <dbReference type="ARBA" id="ARBA00001231"/>
    </source>
</evidence>
<reference evidence="11 12" key="1">
    <citation type="submission" date="2019-06" db="EMBL/GenBank/DDBJ databases">
        <title>Emergence of pandrug resistant Empedobacter falsenii in China.</title>
        <authorList>
            <person name="Dong N."/>
            <person name="Chen S."/>
            <person name="Zhang R."/>
        </authorList>
    </citation>
    <scope>NUCLEOTIDE SEQUENCE [LARGE SCALE GENOMIC DNA]</scope>
    <source>
        <strain evidence="11 12">1681-1</strain>
    </source>
</reference>
<dbReference type="Gene3D" id="2.60.120.260">
    <property type="entry name" value="Galactose-binding domain-like"/>
    <property type="match status" value="1"/>
</dbReference>
<dbReference type="Proteomes" id="UP000510643">
    <property type="component" value="Chromosome"/>
</dbReference>
<dbReference type="KEGG" id="efal:FH779_15615"/>
<dbReference type="GO" id="GO:0030203">
    <property type="term" value="P:glycosaminoglycan metabolic process"/>
    <property type="evidence" value="ECO:0007669"/>
    <property type="project" value="TreeGrafter"/>
</dbReference>
<evidence type="ECO:0000256" key="7">
    <source>
        <dbReference type="SAM" id="SignalP"/>
    </source>
</evidence>
<keyword evidence="12" id="KW-1185">Reference proteome</keyword>
<dbReference type="InterPro" id="IPR025705">
    <property type="entry name" value="Beta_hexosaminidase_sua/sub"/>
</dbReference>
<evidence type="ECO:0000256" key="3">
    <source>
        <dbReference type="ARBA" id="ARBA00012663"/>
    </source>
</evidence>
<dbReference type="SUPFAM" id="SSF51445">
    <property type="entry name" value="(Trans)glycosidases"/>
    <property type="match status" value="1"/>
</dbReference>
<feature type="domain" description="Beta-hexosaminidase bacterial type N-terminal" evidence="9">
    <location>
        <begin position="25"/>
        <end position="145"/>
    </location>
</feature>
<evidence type="ECO:0000256" key="2">
    <source>
        <dbReference type="ARBA" id="ARBA00006285"/>
    </source>
</evidence>
<evidence type="ECO:0000259" key="9">
    <source>
        <dbReference type="Pfam" id="PF02838"/>
    </source>
</evidence>
<dbReference type="PRINTS" id="PR00738">
    <property type="entry name" value="GLHYDRLASE20"/>
</dbReference>
<dbReference type="Pfam" id="PF00728">
    <property type="entry name" value="Glyco_hydro_20"/>
    <property type="match status" value="1"/>
</dbReference>
<dbReference type="InterPro" id="IPR015882">
    <property type="entry name" value="HEX_bac_N"/>
</dbReference>
<dbReference type="Gene3D" id="3.30.379.10">
    <property type="entry name" value="Chitobiase/beta-hexosaminidase domain 2-like"/>
    <property type="match status" value="1"/>
</dbReference>
<sequence>MKQLSFFSLLATLAVSNFVSAQNSFIPQPQQLELKKGTLVLGNKITINPDPNFPEIDYLMKQFKSITGKNLTKTTSNNFDNTINIIYLAAPENSNEEYYELDINQNGISIAAPTNRGIFHGIQTLLQLIEEHKSDLKLPYLKIKDEPKFAYRGMHLDVCRHFFTVDEVKNYLDYLAAYKYNKFHWHLTDDQGWRIEIKKYPKLTEVGAWRNGSQVGAYSDMKFDDKKYGGFYTQEQIKEVVAYAAKLHIDVIPEIEMPGHAQAALAAYPNLGCTDEKLEVWKTWGVSEDIFCPKEETFQFLQDVMDEVIPLFPYEYVHIGGDEAPKKRWKESAFVQDLMKKLNIKDELHMQSYFITRMEKYINSKGKQIIGWDEILEGGLAPNATVMSWTGIEGGIHAAKTKHKAIMTPTSTNYFDYYQGNPETEPLSIGGNLRLQKVYAYNPIPKELTEEEAKYIWGTQGNLWTEYILDFPHVQHMIFPRMMALSEVAWGTSKPDEYKNFENRVIRHFAILDEKGIKHSTAIYEVDGKASVDQNGKIKYELSSANEPSRIRFTTDGSEPTINSNVYQKPLEITKSQTVKSAYFEDGKKVSATTSQDFVITKSTAKKITLEHQPAEAYSVGGTSTLVDGIKGSLKNHGKSWLGFSGKDVIATIDFKTKMEFSTIQFSTLDRKGSWIYLPKSVKALISDNGKDFKEIKTISSPEIEKSNGIMKINLQKQQAKYLKLVIENLGIIPNGQAGAGNKAWLFIDEISVE</sequence>
<keyword evidence="5" id="KW-0326">Glycosidase</keyword>
<dbReference type="Pfam" id="PF13290">
    <property type="entry name" value="CHB_HEX_C_1"/>
    <property type="match status" value="1"/>
</dbReference>
<dbReference type="RefSeq" id="WP_180905361.1">
    <property type="nucleotide sequence ID" value="NZ_CP040908.1"/>
</dbReference>
<dbReference type="InterPro" id="IPR059177">
    <property type="entry name" value="GH29D-like_dom"/>
</dbReference>
<dbReference type="Gene3D" id="3.20.20.80">
    <property type="entry name" value="Glycosidases"/>
    <property type="match status" value="1"/>
</dbReference>
<feature type="active site" description="Proton donor" evidence="6">
    <location>
        <position position="323"/>
    </location>
</feature>
<evidence type="ECO:0000256" key="6">
    <source>
        <dbReference type="PIRSR" id="PIRSR625705-1"/>
    </source>
</evidence>
<dbReference type="AlphaFoldDB" id="A0A7H9DW39"/>
<comment type="catalytic activity">
    <reaction evidence="1">
        <text>Hydrolysis of terminal non-reducing N-acetyl-D-hexosamine residues in N-acetyl-beta-D-hexosaminides.</text>
        <dbReference type="EC" id="3.2.1.52"/>
    </reaction>
</comment>
<evidence type="ECO:0000259" key="10">
    <source>
        <dbReference type="Pfam" id="PF13290"/>
    </source>
</evidence>
<dbReference type="GO" id="GO:0005975">
    <property type="term" value="P:carbohydrate metabolic process"/>
    <property type="evidence" value="ECO:0007669"/>
    <property type="project" value="InterPro"/>
</dbReference>
<evidence type="ECO:0000313" key="12">
    <source>
        <dbReference type="Proteomes" id="UP000510643"/>
    </source>
</evidence>
<feature type="chain" id="PRO_5028876866" description="beta-N-acetylhexosaminidase" evidence="7">
    <location>
        <begin position="22"/>
        <end position="754"/>
    </location>
</feature>
<dbReference type="GeneID" id="78402913"/>
<dbReference type="CDD" id="cd06563">
    <property type="entry name" value="GH20_chitobiase-like"/>
    <property type="match status" value="1"/>
</dbReference>
<dbReference type="GO" id="GO:0016020">
    <property type="term" value="C:membrane"/>
    <property type="evidence" value="ECO:0007669"/>
    <property type="project" value="TreeGrafter"/>
</dbReference>
<keyword evidence="4" id="KW-0378">Hydrolase</keyword>
<dbReference type="EMBL" id="CP040908">
    <property type="protein sequence ID" value="QLL59423.1"/>
    <property type="molecule type" value="Genomic_DNA"/>
</dbReference>
<dbReference type="InterPro" id="IPR029018">
    <property type="entry name" value="Hex-like_dom2"/>
</dbReference>
<gene>
    <name evidence="11" type="ORF">FH779_15615</name>
</gene>
<accession>A0A7H9DW39</accession>
<dbReference type="InterPro" id="IPR015883">
    <property type="entry name" value="Glyco_hydro_20_cat"/>
</dbReference>
<protein>
    <recommendedName>
        <fullName evidence="3">beta-N-acetylhexosaminidase</fullName>
        <ecNumber evidence="3">3.2.1.52</ecNumber>
    </recommendedName>
</protein>
<dbReference type="GO" id="GO:0004563">
    <property type="term" value="F:beta-N-acetylhexosaminidase activity"/>
    <property type="evidence" value="ECO:0007669"/>
    <property type="project" value="UniProtKB-EC"/>
</dbReference>
<dbReference type="Pfam" id="PF02838">
    <property type="entry name" value="Glyco_hydro_20b"/>
    <property type="match status" value="1"/>
</dbReference>
<keyword evidence="7" id="KW-0732">Signal</keyword>
<dbReference type="InterPro" id="IPR017853">
    <property type="entry name" value="GH"/>
</dbReference>
<feature type="domain" description="Glycoside hydrolase family 20 catalytic" evidence="8">
    <location>
        <begin position="149"/>
        <end position="491"/>
    </location>
</feature>
<feature type="domain" description="GH29D-like beta-sandwich" evidence="10">
    <location>
        <begin position="537"/>
        <end position="594"/>
    </location>
</feature>
<comment type="similarity">
    <text evidence="2">Belongs to the glycosyl hydrolase 20 family.</text>
</comment>
<evidence type="ECO:0000256" key="5">
    <source>
        <dbReference type="ARBA" id="ARBA00023295"/>
    </source>
</evidence>
<dbReference type="PANTHER" id="PTHR22600">
    <property type="entry name" value="BETA-HEXOSAMINIDASE"/>
    <property type="match status" value="1"/>
</dbReference>